<dbReference type="Pfam" id="PF06250">
    <property type="entry name" value="YhcG_C"/>
    <property type="match status" value="1"/>
</dbReference>
<keyword evidence="4" id="KW-1185">Reference proteome</keyword>
<organism evidence="3 4">
    <name type="scientific">Eubacterium plexicaudatum ASF492</name>
    <dbReference type="NCBI Taxonomy" id="1235802"/>
    <lineage>
        <taxon>Bacteria</taxon>
        <taxon>Bacillati</taxon>
        <taxon>Bacillota</taxon>
        <taxon>Clostridia</taxon>
        <taxon>Eubacteriales</taxon>
        <taxon>Eubacteriaceae</taxon>
        <taxon>Eubacterium</taxon>
    </lineage>
</organism>
<dbReference type="InterPro" id="IPR053148">
    <property type="entry name" value="PD-DEXK-like_domain"/>
</dbReference>
<feature type="domain" description="YhcG N-terminal" evidence="2">
    <location>
        <begin position="23"/>
        <end position="185"/>
    </location>
</feature>
<accession>N2A280</accession>
<dbReference type="Proteomes" id="UP000012589">
    <property type="component" value="Unassembled WGS sequence"/>
</dbReference>
<dbReference type="Pfam" id="PF17761">
    <property type="entry name" value="DUF1016_N"/>
    <property type="match status" value="1"/>
</dbReference>
<feature type="domain" description="YhcG PDDEXK nuclease" evidence="1">
    <location>
        <begin position="210"/>
        <end position="363"/>
    </location>
</feature>
<dbReference type="PANTHER" id="PTHR30547">
    <property type="entry name" value="UNCHARACTERIZED PROTEIN YHCG-RELATED"/>
    <property type="match status" value="1"/>
</dbReference>
<gene>
    <name evidence="3" type="ORF">C823_05153</name>
</gene>
<dbReference type="Gene3D" id="3.40.1350.10">
    <property type="match status" value="1"/>
</dbReference>
<dbReference type="PATRIC" id="fig|1235802.3.peg.5440"/>
<dbReference type="GO" id="GO:0003676">
    <property type="term" value="F:nucleic acid binding"/>
    <property type="evidence" value="ECO:0007669"/>
    <property type="project" value="InterPro"/>
</dbReference>
<evidence type="ECO:0000259" key="1">
    <source>
        <dbReference type="Pfam" id="PF06250"/>
    </source>
</evidence>
<dbReference type="InterPro" id="IPR041527">
    <property type="entry name" value="YhcG_N"/>
</dbReference>
<reference evidence="3 4" key="1">
    <citation type="journal article" date="2014" name="Genome Announc.">
        <title>Draft genome sequences of the altered schaedler flora, a defined bacterial community from gnotobiotic mice.</title>
        <authorList>
            <person name="Wannemuehler M.J."/>
            <person name="Overstreet A.M."/>
            <person name="Ward D.V."/>
            <person name="Phillips G.J."/>
        </authorList>
    </citation>
    <scope>NUCLEOTIDE SEQUENCE [LARGE SCALE GENOMIC DNA]</scope>
    <source>
        <strain evidence="3 4">ASF492</strain>
    </source>
</reference>
<dbReference type="InterPro" id="IPR011856">
    <property type="entry name" value="tRNA_endonuc-like_dom_sf"/>
</dbReference>
<proteinExistence type="predicted"/>
<name>N2A280_9FIRM</name>
<dbReference type="HOGENOM" id="CLU_046640_1_1_9"/>
<evidence type="ECO:0008006" key="5">
    <source>
        <dbReference type="Google" id="ProtNLM"/>
    </source>
</evidence>
<evidence type="ECO:0000313" key="4">
    <source>
        <dbReference type="Proteomes" id="UP000012589"/>
    </source>
</evidence>
<sequence length="377" mass="44533">MDNNKKMNIINDMEFTSLYQKSKKLIDNARSNMGQMANTITVITSFLLGHYIVEQEQQGQERAKYGLKIIDSLSAYLTKEYGRGFSRSNVAGMRQFYITYKDRENEIVQSAIGQLGHGIEIVQSQIGQLDIVYSKLPFKLSWTHYQILMRIEDKDERDFYEKEAIRSDWNVTTLKRQYHSSLYERLALSRNKDDVLRLANEGAIPQKPEDILHTPYVLEFAGLEDKASYHESDLESAVIDKMQKFLLELGKGFLFEQRQKRFTFHDKNFYVDLILYNRLLRCYVLIDFKADELTHQDLGQMQMYVNYYDRYERIEGENPTIGILLCKKSDEALVDLTLPENANIYAKEYKLYLPDKKILQRKLKEWLDEEQYKNNKE</sequence>
<dbReference type="AlphaFoldDB" id="N2A280"/>
<protein>
    <recommendedName>
        <fullName evidence="5">YhcG PDDEXK nuclease domain-containing protein</fullName>
    </recommendedName>
</protein>
<comment type="caution">
    <text evidence="3">The sequence shown here is derived from an EMBL/GenBank/DDBJ whole genome shotgun (WGS) entry which is preliminary data.</text>
</comment>
<dbReference type="InterPro" id="IPR009362">
    <property type="entry name" value="YhcG_C"/>
</dbReference>
<evidence type="ECO:0000313" key="3">
    <source>
        <dbReference type="EMBL" id="EMZ20165.1"/>
    </source>
</evidence>
<dbReference type="eggNOG" id="COG4804">
    <property type="taxonomic scope" value="Bacteria"/>
</dbReference>
<dbReference type="PANTHER" id="PTHR30547:SF5">
    <property type="entry name" value="NUCLEASE YHCG-RELATED"/>
    <property type="match status" value="1"/>
</dbReference>
<evidence type="ECO:0000259" key="2">
    <source>
        <dbReference type="Pfam" id="PF17761"/>
    </source>
</evidence>
<dbReference type="EMBL" id="AQFT01000149">
    <property type="protein sequence ID" value="EMZ20165.1"/>
    <property type="molecule type" value="Genomic_DNA"/>
</dbReference>